<dbReference type="PANTHER" id="PTHR38831">
    <property type="entry name" value="TYPE II SECRETION SYSTEM PROTEIN K"/>
    <property type="match status" value="1"/>
</dbReference>
<feature type="domain" description="T2SS protein K first SAM-like" evidence="13">
    <location>
        <begin position="103"/>
        <end position="214"/>
    </location>
</feature>
<evidence type="ECO:0000313" key="14">
    <source>
        <dbReference type="EMBL" id="VFK13593.1"/>
    </source>
</evidence>
<keyword evidence="3 10" id="KW-0813">Transport</keyword>
<protein>
    <recommendedName>
        <fullName evidence="10">Type II secretion system protein K</fullName>
    </recommendedName>
</protein>
<evidence type="ECO:0000256" key="2">
    <source>
        <dbReference type="ARBA" id="ARBA00007246"/>
    </source>
</evidence>
<comment type="similarity">
    <text evidence="2 10">Belongs to the GSP K family.</text>
</comment>
<evidence type="ECO:0000256" key="7">
    <source>
        <dbReference type="ARBA" id="ARBA00022927"/>
    </source>
</evidence>
<dbReference type="InterPro" id="IPR005628">
    <property type="entry name" value="GspK"/>
</dbReference>
<organism evidence="14">
    <name type="scientific">Candidatus Kentrum sp. LPFa</name>
    <dbReference type="NCBI Taxonomy" id="2126335"/>
    <lineage>
        <taxon>Bacteria</taxon>
        <taxon>Pseudomonadati</taxon>
        <taxon>Pseudomonadota</taxon>
        <taxon>Gammaproteobacteria</taxon>
        <taxon>Candidatus Kentrum</taxon>
    </lineage>
</organism>
<dbReference type="NCBIfam" id="NF037980">
    <property type="entry name" value="T2SS_GspK"/>
    <property type="match status" value="1"/>
</dbReference>
<evidence type="ECO:0000256" key="10">
    <source>
        <dbReference type="PIRNR" id="PIRNR002786"/>
    </source>
</evidence>
<dbReference type="InterPro" id="IPR038072">
    <property type="entry name" value="GspK_central_sf"/>
</dbReference>
<evidence type="ECO:0000256" key="6">
    <source>
        <dbReference type="ARBA" id="ARBA00022692"/>
    </source>
</evidence>
<keyword evidence="8 11" id="KW-1133">Transmembrane helix</keyword>
<reference evidence="14" key="1">
    <citation type="submission" date="2019-02" db="EMBL/GenBank/DDBJ databases">
        <authorList>
            <person name="Gruber-Vodicka R. H."/>
            <person name="Seah K. B. B."/>
        </authorList>
    </citation>
    <scope>NUCLEOTIDE SEQUENCE</scope>
    <source>
        <strain evidence="14">BECK_S313</strain>
    </source>
</reference>
<keyword evidence="4 10" id="KW-1003">Cell membrane</keyword>
<name>A0A450W984_9GAMM</name>
<dbReference type="SUPFAM" id="SSF54523">
    <property type="entry name" value="Pili subunits"/>
    <property type="match status" value="1"/>
</dbReference>
<dbReference type="Gene3D" id="1.10.40.60">
    <property type="entry name" value="EpsJ-like"/>
    <property type="match status" value="2"/>
</dbReference>
<gene>
    <name evidence="14" type="ORF">BECKLPF1236B_GA0070989_104917</name>
</gene>
<accession>A0A450W984</accession>
<dbReference type="InterPro" id="IPR049031">
    <property type="entry name" value="T2SSK_SAM-like_1st"/>
</dbReference>
<evidence type="ECO:0000256" key="3">
    <source>
        <dbReference type="ARBA" id="ARBA00022448"/>
    </source>
</evidence>
<dbReference type="SUPFAM" id="SSF47781">
    <property type="entry name" value="RuvA domain 2-like"/>
    <property type="match status" value="1"/>
</dbReference>
<dbReference type="GO" id="GO:0009306">
    <property type="term" value="P:protein secretion"/>
    <property type="evidence" value="ECO:0007669"/>
    <property type="project" value="InterPro"/>
</dbReference>
<dbReference type="AlphaFoldDB" id="A0A450W984"/>
<dbReference type="GO" id="GO:0005886">
    <property type="term" value="C:plasma membrane"/>
    <property type="evidence" value="ECO:0007669"/>
    <property type="project" value="UniProtKB-SubCell"/>
</dbReference>
<dbReference type="EMBL" id="CAADFK010000049">
    <property type="protein sequence ID" value="VFK13593.1"/>
    <property type="molecule type" value="Genomic_DNA"/>
</dbReference>
<evidence type="ECO:0000256" key="5">
    <source>
        <dbReference type="ARBA" id="ARBA00022519"/>
    </source>
</evidence>
<keyword evidence="9 10" id="KW-0472">Membrane</keyword>
<feature type="domain" description="T2SS protein K second SAM-like" evidence="12">
    <location>
        <begin position="218"/>
        <end position="268"/>
    </location>
</feature>
<keyword evidence="5 10" id="KW-0997">Cell inner membrane</keyword>
<evidence type="ECO:0000256" key="1">
    <source>
        <dbReference type="ARBA" id="ARBA00004533"/>
    </source>
</evidence>
<dbReference type="PANTHER" id="PTHR38831:SF1">
    <property type="entry name" value="TYPE II SECRETION SYSTEM PROTEIN K-RELATED"/>
    <property type="match status" value="1"/>
</dbReference>
<keyword evidence="7" id="KW-0653">Protein transport</keyword>
<keyword evidence="6 11" id="KW-0812">Transmembrane</keyword>
<evidence type="ECO:0000256" key="9">
    <source>
        <dbReference type="ARBA" id="ARBA00023136"/>
    </source>
</evidence>
<dbReference type="Pfam" id="PF03934">
    <property type="entry name" value="T2SSK"/>
    <property type="match status" value="1"/>
</dbReference>
<sequence>MRRDRGIALISVILTVALIATISTGMIARQYVEIRRTSNLIHAHQAFEYALGVESWATRLLRRDLLEKEENNTDHPGEAWASALPPTDIAGGMLTGRIEDLQARFNLNNLRRSPPDPKKPGEEAGWRDLARFQELLKRCELEAHLAWPVVDWIDGGDRDDTSPGGAEDYAYLGLNVPYRAANAPMASPDELVLTRGFDYDAYICLSPFVSALPEYVPINVNTASGPVLMASIIGMTEAQAERIIRRRETEPYRSVDDFTEYLEAIGAPAPDAKGASDKGSFSVSSDYYLVVASARIGNIRMDLFSRVKRLADGKIRVLSRRWGGF</sequence>
<evidence type="ECO:0000256" key="8">
    <source>
        <dbReference type="ARBA" id="ARBA00022989"/>
    </source>
</evidence>
<evidence type="ECO:0000256" key="11">
    <source>
        <dbReference type="SAM" id="Phobius"/>
    </source>
</evidence>
<evidence type="ECO:0000259" key="13">
    <source>
        <dbReference type="Pfam" id="PF21687"/>
    </source>
</evidence>
<evidence type="ECO:0000256" key="4">
    <source>
        <dbReference type="ARBA" id="ARBA00022475"/>
    </source>
</evidence>
<dbReference type="InterPro" id="IPR049179">
    <property type="entry name" value="T2SSK_SAM-like_2nd"/>
</dbReference>
<dbReference type="InterPro" id="IPR010994">
    <property type="entry name" value="RuvA_2-like"/>
</dbReference>
<proteinExistence type="inferred from homology"/>
<dbReference type="Pfam" id="PF21687">
    <property type="entry name" value="T2SSK_1st"/>
    <property type="match status" value="1"/>
</dbReference>
<dbReference type="InterPro" id="IPR045584">
    <property type="entry name" value="Pilin-like"/>
</dbReference>
<feature type="transmembrane region" description="Helical" evidence="11">
    <location>
        <begin position="7"/>
        <end position="28"/>
    </location>
</feature>
<evidence type="ECO:0000259" key="12">
    <source>
        <dbReference type="Pfam" id="PF03934"/>
    </source>
</evidence>
<comment type="subcellular location">
    <subcellularLocation>
        <location evidence="1 10">Cell inner membrane</location>
    </subcellularLocation>
</comment>
<dbReference type="PIRSF" id="PIRSF002786">
    <property type="entry name" value="XcpX"/>
    <property type="match status" value="1"/>
</dbReference>
<dbReference type="SUPFAM" id="SSF158544">
    <property type="entry name" value="GspK insert domain-like"/>
    <property type="match status" value="1"/>
</dbReference>
<dbReference type="Gene3D" id="3.30.1300.30">
    <property type="entry name" value="GSPII I/J protein-like"/>
    <property type="match status" value="1"/>
</dbReference>